<evidence type="ECO:0000313" key="5">
    <source>
        <dbReference type="EMBL" id="TXC74469.1"/>
    </source>
</evidence>
<evidence type="ECO:0000256" key="3">
    <source>
        <dbReference type="HAMAP-Rule" id="MF_00298"/>
    </source>
</evidence>
<dbReference type="PROSITE" id="PS00893">
    <property type="entry name" value="NUDIX_BOX"/>
    <property type="match status" value="1"/>
</dbReference>
<gene>
    <name evidence="3" type="primary">rppH</name>
    <name evidence="3" type="synonym">nudH</name>
    <name evidence="5" type="ORF">FSZ31_06055</name>
</gene>
<dbReference type="EMBL" id="VOPY01000001">
    <property type="protein sequence ID" value="TXC74469.1"/>
    <property type="molecule type" value="Genomic_DNA"/>
</dbReference>
<keyword evidence="2 3" id="KW-0378">Hydrolase</keyword>
<dbReference type="InterPro" id="IPR022927">
    <property type="entry name" value="RppH"/>
</dbReference>
<dbReference type="OrthoDB" id="9816040at2"/>
<dbReference type="PANTHER" id="PTHR11839:SF22">
    <property type="entry name" value="NUDIX HYDROLASE 26, CHLOROPLASTIC"/>
    <property type="match status" value="1"/>
</dbReference>
<feature type="short sequence motif" description="Nudix box" evidence="3">
    <location>
        <begin position="42"/>
        <end position="63"/>
    </location>
</feature>
<dbReference type="HAMAP" id="MF_00298">
    <property type="entry name" value="Nudix_RppH"/>
    <property type="match status" value="1"/>
</dbReference>
<reference evidence="5 6" key="1">
    <citation type="submission" date="2019-08" db="EMBL/GenBank/DDBJ databases">
        <title>Sphingorhabdus soil sp. nov., isolated from arctic soil.</title>
        <authorList>
            <person name="Liu Y."/>
        </authorList>
    </citation>
    <scope>NUCLEOTIDE SEQUENCE [LARGE SCALE GENOMIC DNA]</scope>
    <source>
        <strain evidence="5 6">D-2Q-5-6</strain>
    </source>
</reference>
<proteinExistence type="inferred from homology"/>
<dbReference type="CDD" id="cd03671">
    <property type="entry name" value="NUDIX_Ap4A_hydrolase_plant_like"/>
    <property type="match status" value="1"/>
</dbReference>
<dbReference type="GO" id="GO:0034432">
    <property type="term" value="F:bis(5'-adenosyl)-pentaphosphatase activity"/>
    <property type="evidence" value="ECO:0007669"/>
    <property type="project" value="TreeGrafter"/>
</dbReference>
<dbReference type="Gene3D" id="3.90.79.10">
    <property type="entry name" value="Nucleoside Triphosphate Pyrophosphohydrolase"/>
    <property type="match status" value="1"/>
</dbReference>
<dbReference type="Proteomes" id="UP000321129">
    <property type="component" value="Unassembled WGS sequence"/>
</dbReference>
<comment type="function">
    <text evidence="3">Accelerates the degradation of transcripts by removing pyrophosphate from the 5'-end of triphosphorylated RNA, leading to a more labile monophosphorylated state that can stimulate subsequent ribonuclease cleavage.</text>
</comment>
<keyword evidence="6" id="KW-1185">Reference proteome</keyword>
<evidence type="ECO:0000313" key="6">
    <source>
        <dbReference type="Proteomes" id="UP000321129"/>
    </source>
</evidence>
<feature type="domain" description="Nudix hydrolase" evidence="4">
    <location>
        <begin position="8"/>
        <end position="152"/>
    </location>
</feature>
<dbReference type="InterPro" id="IPR020084">
    <property type="entry name" value="NUDIX_hydrolase_CS"/>
</dbReference>
<dbReference type="SUPFAM" id="SSF55811">
    <property type="entry name" value="Nudix"/>
    <property type="match status" value="1"/>
</dbReference>
<evidence type="ECO:0000256" key="2">
    <source>
        <dbReference type="ARBA" id="ARBA00022801"/>
    </source>
</evidence>
<accession>A0A5C6UNF5</accession>
<dbReference type="NCBIfam" id="NF001938">
    <property type="entry name" value="PRK00714.1-5"/>
    <property type="match status" value="1"/>
</dbReference>
<protein>
    <recommendedName>
        <fullName evidence="3">RNA pyrophosphohydrolase</fullName>
        <ecNumber evidence="3">3.6.1.-</ecNumber>
    </recommendedName>
    <alternativeName>
        <fullName evidence="3">(Di)nucleoside polyphosphate hydrolase</fullName>
    </alternativeName>
</protein>
<comment type="caution">
    <text evidence="5">The sequence shown here is derived from an EMBL/GenBank/DDBJ whole genome shotgun (WGS) entry which is preliminary data.</text>
</comment>
<comment type="similarity">
    <text evidence="3">Belongs to the Nudix hydrolase family. RppH subfamily.</text>
</comment>
<dbReference type="PANTHER" id="PTHR11839">
    <property type="entry name" value="UDP/ADP-SUGAR PYROPHOSPHATASE"/>
    <property type="match status" value="1"/>
</dbReference>
<dbReference type="GO" id="GO:0006753">
    <property type="term" value="P:nucleoside phosphate metabolic process"/>
    <property type="evidence" value="ECO:0007669"/>
    <property type="project" value="TreeGrafter"/>
</dbReference>
<dbReference type="EC" id="3.6.1.-" evidence="3"/>
<sequence>MTKRETLAYRPGVGVMLVNDEGKVFVGQRIDNRAEAWQMPQGGVDKGEDWLDAAWRELEEETGIARAKVDLVAEASEEFVYELPDELIGVLWKGRYRGQKQRWYLMRFTGDDSDIDIATEHAEFREYAWKSPHDLADLIVPFKRALYQRIVDEFSPLI</sequence>
<dbReference type="InterPro" id="IPR015797">
    <property type="entry name" value="NUDIX_hydrolase-like_dom_sf"/>
</dbReference>
<dbReference type="GO" id="GO:0019693">
    <property type="term" value="P:ribose phosphate metabolic process"/>
    <property type="evidence" value="ECO:0007669"/>
    <property type="project" value="TreeGrafter"/>
</dbReference>
<dbReference type="RefSeq" id="WP_147122590.1">
    <property type="nucleotide sequence ID" value="NZ_VOPY01000001.1"/>
</dbReference>
<evidence type="ECO:0000256" key="1">
    <source>
        <dbReference type="ARBA" id="ARBA00001946"/>
    </source>
</evidence>
<name>A0A5C6UNF5_9SPHN</name>
<comment type="cofactor">
    <cofactor evidence="3">
        <name>a divalent metal cation</name>
        <dbReference type="ChEBI" id="CHEBI:60240"/>
    </cofactor>
</comment>
<dbReference type="GO" id="GO:0008893">
    <property type="term" value="F:guanosine-3',5'-bis(diphosphate) 3'-diphosphatase activity"/>
    <property type="evidence" value="ECO:0007669"/>
    <property type="project" value="TreeGrafter"/>
</dbReference>
<evidence type="ECO:0000259" key="4">
    <source>
        <dbReference type="PROSITE" id="PS51462"/>
    </source>
</evidence>
<comment type="cofactor">
    <cofactor evidence="1">
        <name>Mg(2+)</name>
        <dbReference type="ChEBI" id="CHEBI:18420"/>
    </cofactor>
</comment>
<dbReference type="PROSITE" id="PS51462">
    <property type="entry name" value="NUDIX"/>
    <property type="match status" value="1"/>
</dbReference>
<dbReference type="InterPro" id="IPR000086">
    <property type="entry name" value="NUDIX_hydrolase_dom"/>
</dbReference>
<dbReference type="Pfam" id="PF00293">
    <property type="entry name" value="NUDIX"/>
    <property type="match status" value="1"/>
</dbReference>
<organism evidence="5 6">
    <name type="scientific">Flavisphingopyxis soli</name>
    <dbReference type="NCBI Taxonomy" id="2601267"/>
    <lineage>
        <taxon>Bacteria</taxon>
        <taxon>Pseudomonadati</taxon>
        <taxon>Pseudomonadota</taxon>
        <taxon>Alphaproteobacteria</taxon>
        <taxon>Sphingomonadales</taxon>
        <taxon>Sphingopyxidaceae</taxon>
        <taxon>Flavisphingopyxis</taxon>
    </lineage>
</organism>
<dbReference type="AlphaFoldDB" id="A0A5C6UNF5"/>